<gene>
    <name evidence="8" type="ORF">ECPE_LOCUS11754</name>
</gene>
<dbReference type="Gene3D" id="3.30.505.10">
    <property type="entry name" value="SH2 domain"/>
    <property type="match status" value="1"/>
</dbReference>
<dbReference type="EMBL" id="UZAN01051453">
    <property type="protein sequence ID" value="VDP88914.1"/>
    <property type="molecule type" value="Genomic_DNA"/>
</dbReference>
<evidence type="ECO:0000256" key="3">
    <source>
        <dbReference type="PROSITE-ProRule" id="PRU00191"/>
    </source>
</evidence>
<evidence type="ECO:0000259" key="6">
    <source>
        <dbReference type="PROSITE" id="PS50001"/>
    </source>
</evidence>
<reference evidence="10" key="1">
    <citation type="submission" date="2016-06" db="UniProtKB">
        <authorList>
            <consortium name="WormBaseParasite"/>
        </authorList>
    </citation>
    <scope>IDENTIFICATION</scope>
</reference>
<dbReference type="SUPFAM" id="SSF55550">
    <property type="entry name" value="SH2 domain"/>
    <property type="match status" value="1"/>
</dbReference>
<dbReference type="SUPFAM" id="SSF50044">
    <property type="entry name" value="SH3-domain"/>
    <property type="match status" value="1"/>
</dbReference>
<evidence type="ECO:0000313" key="9">
    <source>
        <dbReference type="Proteomes" id="UP000272942"/>
    </source>
</evidence>
<dbReference type="AlphaFoldDB" id="A0A183AXR9"/>
<dbReference type="SMART" id="SM00326">
    <property type="entry name" value="SH3"/>
    <property type="match status" value="1"/>
</dbReference>
<feature type="domain" description="SH3" evidence="7">
    <location>
        <begin position="85"/>
        <end position="144"/>
    </location>
</feature>
<dbReference type="InterPro" id="IPR000980">
    <property type="entry name" value="SH2"/>
</dbReference>
<feature type="domain" description="SH2" evidence="6">
    <location>
        <begin position="13"/>
        <end position="50"/>
    </location>
</feature>
<reference evidence="8 9" key="2">
    <citation type="submission" date="2018-11" db="EMBL/GenBank/DDBJ databases">
        <authorList>
            <consortium name="Pathogen Informatics"/>
        </authorList>
    </citation>
    <scope>NUCLEOTIDE SEQUENCE [LARGE SCALE GENOMIC DNA]</scope>
    <source>
        <strain evidence="8 9">Egypt</strain>
    </source>
</reference>
<feature type="region of interest" description="Disordered" evidence="5">
    <location>
        <begin position="195"/>
        <end position="227"/>
    </location>
</feature>
<dbReference type="InterPro" id="IPR036028">
    <property type="entry name" value="SH3-like_dom_sf"/>
</dbReference>
<dbReference type="Proteomes" id="UP000272942">
    <property type="component" value="Unassembled WGS sequence"/>
</dbReference>
<dbReference type="GO" id="GO:0035591">
    <property type="term" value="F:signaling adaptor activity"/>
    <property type="evidence" value="ECO:0007669"/>
    <property type="project" value="TreeGrafter"/>
</dbReference>
<evidence type="ECO:0000313" key="10">
    <source>
        <dbReference type="WBParaSite" id="ECPE_0001178901-mRNA-1"/>
    </source>
</evidence>
<dbReference type="SMART" id="SM00252">
    <property type="entry name" value="SH2"/>
    <property type="match status" value="1"/>
</dbReference>
<evidence type="ECO:0000313" key="8">
    <source>
        <dbReference type="EMBL" id="VDP88914.1"/>
    </source>
</evidence>
<protein>
    <submittedName>
        <fullName evidence="10">Adapter molecule Crk</fullName>
    </submittedName>
</protein>
<keyword evidence="1 4" id="KW-0728">SH3 domain</keyword>
<accession>A0A183AXR9</accession>
<dbReference type="Gene3D" id="2.30.30.40">
    <property type="entry name" value="SH3 Domains"/>
    <property type="match status" value="1"/>
</dbReference>
<dbReference type="PROSITE" id="PS50002">
    <property type="entry name" value="SH3"/>
    <property type="match status" value="1"/>
</dbReference>
<sequence>MSNTDPAVPDASWYFGEISREKTNEILVDQPVGTFLVRDSTTKSGYALAVNKMFRFGDSLYESFDDLIRQYMETKTSACRLKQPAPKAVYIGLHNYTGQEETDLSFNRGDILHFIRQKKDWVFCKSEADQIGWVPLNYLVPFTPELASRLRGHTDQASLSHCRKADFVKLPATGKVIRERNPSIFLNGHLKVQNGTAGSEGHGTAETNQKEASSELQQAPTSVEPFG</sequence>
<evidence type="ECO:0000256" key="2">
    <source>
        <dbReference type="ARBA" id="ARBA00022999"/>
    </source>
</evidence>
<dbReference type="GO" id="GO:0016477">
    <property type="term" value="P:cell migration"/>
    <property type="evidence" value="ECO:0007669"/>
    <property type="project" value="TreeGrafter"/>
</dbReference>
<dbReference type="OrthoDB" id="269496at2759"/>
<dbReference type="InterPro" id="IPR036860">
    <property type="entry name" value="SH2_dom_sf"/>
</dbReference>
<dbReference type="Pfam" id="PF00018">
    <property type="entry name" value="SH3_1"/>
    <property type="match status" value="1"/>
</dbReference>
<dbReference type="PANTHER" id="PTHR19969">
    <property type="entry name" value="SH2-SH3 ADAPTOR PROTEIN-RELATED"/>
    <property type="match status" value="1"/>
</dbReference>
<evidence type="ECO:0000256" key="5">
    <source>
        <dbReference type="SAM" id="MobiDB-lite"/>
    </source>
</evidence>
<dbReference type="WBParaSite" id="ECPE_0001178901-mRNA-1">
    <property type="protein sequence ID" value="ECPE_0001178901-mRNA-1"/>
    <property type="gene ID" value="ECPE_0001178901"/>
</dbReference>
<name>A0A183AXR9_9TREM</name>
<organism evidence="10">
    <name type="scientific">Echinostoma caproni</name>
    <dbReference type="NCBI Taxonomy" id="27848"/>
    <lineage>
        <taxon>Eukaryota</taxon>
        <taxon>Metazoa</taxon>
        <taxon>Spiralia</taxon>
        <taxon>Lophotrochozoa</taxon>
        <taxon>Platyhelminthes</taxon>
        <taxon>Trematoda</taxon>
        <taxon>Digenea</taxon>
        <taxon>Plagiorchiida</taxon>
        <taxon>Echinostomata</taxon>
        <taxon>Echinostomatoidea</taxon>
        <taxon>Echinostomatidae</taxon>
        <taxon>Echinostoma</taxon>
    </lineage>
</organism>
<keyword evidence="2 3" id="KW-0727">SH2 domain</keyword>
<dbReference type="PRINTS" id="PR00401">
    <property type="entry name" value="SH2DOMAIN"/>
</dbReference>
<dbReference type="InterPro" id="IPR051184">
    <property type="entry name" value="Tyrosine-phos_adapter"/>
</dbReference>
<evidence type="ECO:0000256" key="4">
    <source>
        <dbReference type="PROSITE-ProRule" id="PRU00192"/>
    </source>
</evidence>
<proteinExistence type="predicted"/>
<evidence type="ECO:0000259" key="7">
    <source>
        <dbReference type="PROSITE" id="PS50002"/>
    </source>
</evidence>
<keyword evidence="9" id="KW-1185">Reference proteome</keyword>
<dbReference type="Pfam" id="PF00017">
    <property type="entry name" value="SH2"/>
    <property type="match status" value="1"/>
</dbReference>
<dbReference type="GO" id="GO:0007167">
    <property type="term" value="P:enzyme-linked receptor protein signaling pathway"/>
    <property type="evidence" value="ECO:0007669"/>
    <property type="project" value="TreeGrafter"/>
</dbReference>
<dbReference type="PANTHER" id="PTHR19969:SF5">
    <property type="entry name" value="CRK-LIKE PROTEIN"/>
    <property type="match status" value="1"/>
</dbReference>
<dbReference type="GO" id="GO:0005737">
    <property type="term" value="C:cytoplasm"/>
    <property type="evidence" value="ECO:0007669"/>
    <property type="project" value="TreeGrafter"/>
</dbReference>
<evidence type="ECO:0000256" key="1">
    <source>
        <dbReference type="ARBA" id="ARBA00022443"/>
    </source>
</evidence>
<dbReference type="PROSITE" id="PS50001">
    <property type="entry name" value="SH2"/>
    <property type="match status" value="1"/>
</dbReference>
<dbReference type="CDD" id="cd00174">
    <property type="entry name" value="SH3"/>
    <property type="match status" value="1"/>
</dbReference>
<dbReference type="GO" id="GO:0030971">
    <property type="term" value="F:receptor tyrosine kinase binding"/>
    <property type="evidence" value="ECO:0007669"/>
    <property type="project" value="TreeGrafter"/>
</dbReference>
<dbReference type="InterPro" id="IPR001452">
    <property type="entry name" value="SH3_domain"/>
</dbReference>